<evidence type="ECO:0000256" key="2">
    <source>
        <dbReference type="ARBA" id="ARBA00023125"/>
    </source>
</evidence>
<dbReference type="PANTHER" id="PTHR46078">
    <property type="entry name" value="FORKHEAD BOX PROTEIN J2 FAMILY MEMBER"/>
    <property type="match status" value="1"/>
</dbReference>
<dbReference type="STRING" id="6185.A0A095A2K1"/>
<dbReference type="Pfam" id="PF00250">
    <property type="entry name" value="Forkhead"/>
    <property type="match status" value="1"/>
</dbReference>
<feature type="compositionally biased region" description="Polar residues" evidence="6">
    <location>
        <begin position="140"/>
        <end position="157"/>
    </location>
</feature>
<dbReference type="PROSITE" id="PS50039">
    <property type="entry name" value="FORK_HEAD_3"/>
    <property type="match status" value="1"/>
</dbReference>
<dbReference type="SUPFAM" id="SSF46785">
    <property type="entry name" value="Winged helix' DNA-binding domain"/>
    <property type="match status" value="1"/>
</dbReference>
<dbReference type="CDD" id="cd00059">
    <property type="entry name" value="FH_FOX"/>
    <property type="match status" value="1"/>
</dbReference>
<feature type="DNA-binding region" description="Fork-head" evidence="5">
    <location>
        <begin position="167"/>
        <end position="355"/>
    </location>
</feature>
<dbReference type="InterPro" id="IPR036390">
    <property type="entry name" value="WH_DNA-bd_sf"/>
</dbReference>
<dbReference type="PANTHER" id="PTHR46078:SF2">
    <property type="entry name" value="FORK-HEAD DOMAIN-CONTAINING PROTEIN"/>
    <property type="match status" value="1"/>
</dbReference>
<keyword evidence="3" id="KW-0804">Transcription</keyword>
<dbReference type="AlphaFoldDB" id="A0A095A2K1"/>
<dbReference type="InterPro" id="IPR045912">
    <property type="entry name" value="FOXJ2/3-like"/>
</dbReference>
<evidence type="ECO:0000259" key="7">
    <source>
        <dbReference type="PROSITE" id="PS50039"/>
    </source>
</evidence>
<feature type="region of interest" description="Disordered" evidence="6">
    <location>
        <begin position="868"/>
        <end position="896"/>
    </location>
</feature>
<dbReference type="EMBL" id="KL251710">
    <property type="protein sequence ID" value="KGB41082.1"/>
    <property type="molecule type" value="Genomic_DNA"/>
</dbReference>
<feature type="region of interest" description="Disordered" evidence="6">
    <location>
        <begin position="798"/>
        <end position="824"/>
    </location>
</feature>
<dbReference type="InterPro" id="IPR036388">
    <property type="entry name" value="WH-like_DNA-bd_sf"/>
</dbReference>
<comment type="subcellular location">
    <subcellularLocation>
        <location evidence="5">Nucleus</location>
    </subcellularLocation>
</comment>
<feature type="domain" description="Fork-head" evidence="7">
    <location>
        <begin position="167"/>
        <end position="355"/>
    </location>
</feature>
<name>A0A095A2K1_SCHHA</name>
<evidence type="ECO:0000256" key="3">
    <source>
        <dbReference type="ARBA" id="ARBA00023163"/>
    </source>
</evidence>
<dbReference type="InterPro" id="IPR001766">
    <property type="entry name" value="Fork_head_dom"/>
</dbReference>
<reference evidence="8" key="1">
    <citation type="journal article" date="2012" name="Nat. Genet.">
        <title>Whole-genome sequence of Schistosoma haematobium.</title>
        <authorList>
            <person name="Young N.D."/>
            <person name="Jex A.R."/>
            <person name="Li B."/>
            <person name="Liu S."/>
            <person name="Yang L."/>
            <person name="Xiong Z."/>
            <person name="Li Y."/>
            <person name="Cantacessi C."/>
            <person name="Hall R.S."/>
            <person name="Xu X."/>
            <person name="Chen F."/>
            <person name="Wu X."/>
            <person name="Zerlotini A."/>
            <person name="Oliveira G."/>
            <person name="Hofmann A."/>
            <person name="Zhang G."/>
            <person name="Fang X."/>
            <person name="Kang Y."/>
            <person name="Campbell B.E."/>
            <person name="Loukas A."/>
            <person name="Ranganathan S."/>
            <person name="Rollinson D."/>
            <person name="Rinaldi G."/>
            <person name="Brindley P.J."/>
            <person name="Yang H."/>
            <person name="Wang J."/>
            <person name="Wang J."/>
            <person name="Gasser R.B."/>
        </authorList>
    </citation>
    <scope>NUCLEOTIDE SEQUENCE [LARGE SCALE GENOMIC DNA]</scope>
</reference>
<dbReference type="PROSITE" id="PS00658">
    <property type="entry name" value="FORK_HEAD_2"/>
    <property type="match status" value="1"/>
</dbReference>
<feature type="region of interest" description="Disordered" evidence="6">
    <location>
        <begin position="508"/>
        <end position="531"/>
    </location>
</feature>
<evidence type="ECO:0000256" key="4">
    <source>
        <dbReference type="ARBA" id="ARBA00023242"/>
    </source>
</evidence>
<dbReference type="GO" id="GO:0000978">
    <property type="term" value="F:RNA polymerase II cis-regulatory region sequence-specific DNA binding"/>
    <property type="evidence" value="ECO:0007669"/>
    <property type="project" value="TreeGrafter"/>
</dbReference>
<keyword evidence="1" id="KW-0805">Transcription regulation</keyword>
<organism evidence="8">
    <name type="scientific">Schistosoma haematobium</name>
    <name type="common">Blood fluke</name>
    <dbReference type="NCBI Taxonomy" id="6185"/>
    <lineage>
        <taxon>Eukaryota</taxon>
        <taxon>Metazoa</taxon>
        <taxon>Spiralia</taxon>
        <taxon>Lophotrochozoa</taxon>
        <taxon>Platyhelminthes</taxon>
        <taxon>Trematoda</taxon>
        <taxon>Digenea</taxon>
        <taxon>Strigeidida</taxon>
        <taxon>Schistosomatoidea</taxon>
        <taxon>Schistosomatidae</taxon>
        <taxon>Schistosoma</taxon>
    </lineage>
</organism>
<evidence type="ECO:0000313" key="8">
    <source>
        <dbReference type="EMBL" id="KGB41082.1"/>
    </source>
</evidence>
<proteinExistence type="predicted"/>
<accession>A0A095A2K1</accession>
<evidence type="ECO:0000256" key="5">
    <source>
        <dbReference type="PROSITE-ProRule" id="PRU00089"/>
    </source>
</evidence>
<dbReference type="InterPro" id="IPR030456">
    <property type="entry name" value="TF_fork_head_CS_2"/>
</dbReference>
<feature type="compositionally biased region" description="Polar residues" evidence="6">
    <location>
        <begin position="811"/>
        <end position="821"/>
    </location>
</feature>
<dbReference type="Gene3D" id="1.10.10.10">
    <property type="entry name" value="Winged helix-like DNA-binding domain superfamily/Winged helix DNA-binding domain"/>
    <property type="match status" value="1"/>
</dbReference>
<sequence>MDKRHSHAPYSYSDIDKLSPLDVDMTVISNPDSDKSGVLLDTWSVNHSSDLVSTPNDLVSLAWLQKRDILQIAPLDGEEDGSDSVSSAIAGQTEDDDNFESNPIVHMDSLEPVVNRSPSLMPVSQFSILDRCVRRPASVSGDQLSHNEQSRFSTNPTVPLGTHGLTKPNYSYTHLIFMAIESTPQKCMTVNQIYNWCESNFPFYKHAGVGWKNSLRHNLSINKSFKRLPRDSRVSLSPFIVFSFGTVRDLPISLFSSLTQNEPNILNCRSLDMLCSQKQEHEDFDDDEVIEVVIRTTNAPFISLIFPDAPVLLVLYRINCQNLCKCLLCRQLTTSGPGRGAFWTVEPRERASLLDAIKRNPWNFANVTAMGCHLSDGSNNVTSASAYPVRRFGLAHSAPSHLLRAEGLGKDKLESTPHIRLLYTSDGQVLATYDASFVDPSKFEYDMTASKESAATLSSDVPLSDHRYWTSPSGDTASTDGATAEVEWPAEEEEKYLDTLRLLNEGEETVAKSQSTITKPPDESSMSKTKSEALESFIGTHILDDAKLVTKQKRKSRLLPTRISKCNECKENTSGCESCLAKRYEVLNSNYVRSALKEYDLDIGNMLDCDQEPGPAGGPLVKTTATRISKSASPVAEENESDIDSCDKKSANPESLIYSSDEVYVTPPPYIDHEYSHCQAQLRRPEENQLVNKFNDNYYTGRLSELMNLYPLLKAFVDSIVLETDANYETDEFDDGFSSSGNDIYSEEDFDGGNHELKDSGSQDLCDCEYTFCKRSSRRQHMVSPYFEARKTRPFRISSRSVKQRKGTRSMKLSSLNSCPTRRSKRVIKAPRRPYDDFEKSQYYNYELDDESRILIFDEKEGNFSSSARSSMMERYSRHSPNSQSDIDSESAEKSVDIENGRYRYHNHHRSLKRARQPISSTQTHLDNIVDRSPPNLEDYDFSSDQEESYLYTASTLQVSKNRMTLSSSHQLNKRSQTKKQETHLDVAGGWASMKWSVGREIDEPSINCVKLGRSHNGFPDDERDKIQTYKQTAEEPVLKRNKQTAVDAARLLLGISQIQNLRQKSECLNLDTSVASSTLDFKRTSISGTNHATSESMILQEVPATLI</sequence>
<protein>
    <submittedName>
        <fullName evidence="8">Forkhead box protein J2</fullName>
    </submittedName>
</protein>
<dbReference type="SMART" id="SM00339">
    <property type="entry name" value="FH"/>
    <property type="match status" value="1"/>
</dbReference>
<feature type="region of interest" description="Disordered" evidence="6">
    <location>
        <begin position="140"/>
        <end position="160"/>
    </location>
</feature>
<dbReference type="GO" id="GO:0005634">
    <property type="term" value="C:nucleus"/>
    <property type="evidence" value="ECO:0007669"/>
    <property type="project" value="UniProtKB-SubCell"/>
</dbReference>
<evidence type="ECO:0000256" key="1">
    <source>
        <dbReference type="ARBA" id="ARBA00023015"/>
    </source>
</evidence>
<feature type="region of interest" description="Disordered" evidence="6">
    <location>
        <begin position="908"/>
        <end position="935"/>
    </location>
</feature>
<dbReference type="PRINTS" id="PR00053">
    <property type="entry name" value="FORKHEAD"/>
</dbReference>
<gene>
    <name evidence="8" type="ORF">MS3_09581</name>
</gene>
<keyword evidence="4 5" id="KW-0539">Nucleus</keyword>
<keyword evidence="2 5" id="KW-0238">DNA-binding</keyword>
<dbReference type="GO" id="GO:0000981">
    <property type="term" value="F:DNA-binding transcription factor activity, RNA polymerase II-specific"/>
    <property type="evidence" value="ECO:0007669"/>
    <property type="project" value="TreeGrafter"/>
</dbReference>
<feature type="compositionally biased region" description="Polar residues" evidence="6">
    <location>
        <begin position="511"/>
        <end position="528"/>
    </location>
</feature>
<evidence type="ECO:0000256" key="6">
    <source>
        <dbReference type="SAM" id="MobiDB-lite"/>
    </source>
</evidence>